<reference evidence="1 2" key="1">
    <citation type="journal article" date="2018" name="Front. Plant Sci.">
        <title>Red Clover (Trifolium pratense) and Zigzag Clover (T. medium) - A Picture of Genomic Similarities and Differences.</title>
        <authorList>
            <person name="Dluhosova J."/>
            <person name="Istvanek J."/>
            <person name="Nedelnik J."/>
            <person name="Repkova J."/>
        </authorList>
    </citation>
    <scope>NUCLEOTIDE SEQUENCE [LARGE SCALE GENOMIC DNA]</scope>
    <source>
        <strain evidence="2">cv. 10/8</strain>
        <tissue evidence="1">Leaf</tissue>
    </source>
</reference>
<dbReference type="Proteomes" id="UP000265520">
    <property type="component" value="Unassembled WGS sequence"/>
</dbReference>
<evidence type="ECO:0000313" key="1">
    <source>
        <dbReference type="EMBL" id="MCI33022.1"/>
    </source>
</evidence>
<organism evidence="1 2">
    <name type="scientific">Trifolium medium</name>
    <dbReference type="NCBI Taxonomy" id="97028"/>
    <lineage>
        <taxon>Eukaryota</taxon>
        <taxon>Viridiplantae</taxon>
        <taxon>Streptophyta</taxon>
        <taxon>Embryophyta</taxon>
        <taxon>Tracheophyta</taxon>
        <taxon>Spermatophyta</taxon>
        <taxon>Magnoliopsida</taxon>
        <taxon>eudicotyledons</taxon>
        <taxon>Gunneridae</taxon>
        <taxon>Pentapetalae</taxon>
        <taxon>rosids</taxon>
        <taxon>fabids</taxon>
        <taxon>Fabales</taxon>
        <taxon>Fabaceae</taxon>
        <taxon>Papilionoideae</taxon>
        <taxon>50 kb inversion clade</taxon>
        <taxon>NPAAA clade</taxon>
        <taxon>Hologalegina</taxon>
        <taxon>IRL clade</taxon>
        <taxon>Trifolieae</taxon>
        <taxon>Trifolium</taxon>
    </lineage>
</organism>
<feature type="non-terminal residue" evidence="1">
    <location>
        <position position="59"/>
    </location>
</feature>
<keyword evidence="2" id="KW-1185">Reference proteome</keyword>
<dbReference type="PANTHER" id="PTHR46976">
    <property type="entry name" value="PROTEIN ARABIDILLO 1"/>
    <property type="match status" value="1"/>
</dbReference>
<evidence type="ECO:0000313" key="2">
    <source>
        <dbReference type="Proteomes" id="UP000265520"/>
    </source>
</evidence>
<name>A0A392RA73_9FABA</name>
<proteinExistence type="predicted"/>
<dbReference type="PANTHER" id="PTHR46976:SF1">
    <property type="entry name" value="PROTEIN ARABIDILLO 1"/>
    <property type="match status" value="1"/>
</dbReference>
<dbReference type="AlphaFoldDB" id="A0A392RA73"/>
<dbReference type="EMBL" id="LXQA010200807">
    <property type="protein sequence ID" value="MCI33022.1"/>
    <property type="molecule type" value="Genomic_DNA"/>
</dbReference>
<accession>A0A392RA73</accession>
<protein>
    <submittedName>
        <fullName evidence="1">Protein ARABIDILLO 1-like</fullName>
    </submittedName>
</protein>
<comment type="caution">
    <text evidence="1">The sequence shown here is derived from an EMBL/GenBank/DDBJ whole genome shotgun (WGS) entry which is preliminary data.</text>
</comment>
<sequence>MKSSQVDVQERAATGLATFVVIDDENTSIDCGRAEAVMQDGGIRLLPGLAKSYREGLQS</sequence>